<evidence type="ECO:0000313" key="5">
    <source>
        <dbReference type="EMBL" id="AUX43964.1"/>
    </source>
</evidence>
<feature type="domain" description="Teneurin-like YD-shell" evidence="4">
    <location>
        <begin position="643"/>
        <end position="800"/>
    </location>
</feature>
<dbReference type="InterPro" id="IPR006530">
    <property type="entry name" value="YD"/>
</dbReference>
<organism evidence="5 6">
    <name type="scientific">Sorangium cellulosum</name>
    <name type="common">Polyangium cellulosum</name>
    <dbReference type="NCBI Taxonomy" id="56"/>
    <lineage>
        <taxon>Bacteria</taxon>
        <taxon>Pseudomonadati</taxon>
        <taxon>Myxococcota</taxon>
        <taxon>Polyangia</taxon>
        <taxon>Polyangiales</taxon>
        <taxon>Polyangiaceae</taxon>
        <taxon>Sorangium</taxon>
    </lineage>
</organism>
<dbReference type="PANTHER" id="PTHR32305:SF15">
    <property type="entry name" value="PROTEIN RHSA-RELATED"/>
    <property type="match status" value="1"/>
</dbReference>
<evidence type="ECO:0000313" key="6">
    <source>
        <dbReference type="Proteomes" id="UP000238348"/>
    </source>
</evidence>
<dbReference type="InterPro" id="IPR025968">
    <property type="entry name" value="YwqJ_deaminase"/>
</dbReference>
<dbReference type="InterPro" id="IPR022385">
    <property type="entry name" value="Rhs_assc_core"/>
</dbReference>
<dbReference type="Gene3D" id="2.180.10.10">
    <property type="entry name" value="RHS repeat-associated core"/>
    <property type="match status" value="4"/>
</dbReference>
<sequence length="1306" mass="142297">MARTAPVPNIPAIPGMNPGVFILGGGGAGGGGNGRGGSGSGAGQGAGGNNGGKGANGGGPGANGCGPGSGGGCMNPAHGGNGGTHAGDPVDPVTGRVYTLPQTDLVLTGPMVFELRRSYSSFARERDVGLGAGWTHSLAWEIALRRRTMVVHAPSGAASLHDIPPPGGEVALNSGGRLRRDEHGFLITGDNGLVYLFDPFAASRERHRLAAIVDRAGNRIDLDYQGDLLESLRDSAGRTVRVRRYRDGRIEAFELVTARGRTVRCRTYAYDGQGDLVVATDAAGRSVRYAYDEHRLIEQTAPSGLRVFYRYDEKGRCTETWCAHPGERDPALAEGSPTVLADGQTPARGMLHCRLEYADSFTMVYDSRQARRFDSNAFGKIDLAAGLWVEGAAYDARGDLVAYSDPTGARTLYERDAAGRIVAIVDPTGARIEHRHDTQGNVAEATDALGAACHYSYDGAANLLGVRDALGELLRFTYDERGLRMSAVLPDGSVTLFRHDAEGNLVELVEPHGKPRRMEYDDVGRVLAVTDEEGHRTSFHYDERGALWGLRFPGGAEVAIERDGDGRITRYRGPDGAYELAWGGYNLVHELRKPNGETTRFRYDRECQLVEVENERGEVHRIERDAAGRIVAERFFDGRELRYRLDAAGRVQQIRSTAADTTEIERDPCGRVVRRGYADDTFDAFDYDPVGRLTRAETEATCCEFTYDQRGNLVREVQTCAGLRVVIESAYDAAGRRTALRTSTGHEAGYERDRMGRARRVVTSGAAIERTYDALGRELLRELPGGGRVLCRYDGVGALVERRVLGRSAARGPEPEWVGPLPPGTTYAEGFAHSPGGDLVEHVATGGERTRFAHDAAGRILARLSTHAPAERFSHGGGGRLHEAGDDVPARRYGPGGVLHSRGDIAYEHDAEARRTARVDRTTGERVRYAWSGRGLLAAVVLPDGTRAENVYDASARRLLKRVSRADGALLETHFVWSGDDLLQEITEEVVAGQRRVVRVRDYLWGEQGEGPLAHREQVPGGEPEVSRWVHYVLGAGGAPSLLLSDTGEVLARLRLRVWGALDNPSFAPAPTPWRYPGQYHDDETGLAYNRYRFYDAAVGLYLSPDPLGIAGGLNAFEYARGQPFRVVDPEGLTPVLCTVSGHGVRGRGASAAGRSSDPALHPVVVAAMPPPVDLRGEPFYPAERRSPETCAEPGALSEYIRNWERQNNNGRPLDPNNPRDRRRIQRCLRDITSIQAQHPDGTARAPCPNCSQLLQNLRDRWGAPRERVVQPGASSETGTDSLRSTPPDPRWAQGMRQQRRRERRR</sequence>
<gene>
    <name evidence="5" type="ORF">SOCE26_054210</name>
</gene>
<dbReference type="PRINTS" id="PR00394">
    <property type="entry name" value="RHSPROTEIN"/>
</dbReference>
<reference evidence="5 6" key="1">
    <citation type="submission" date="2015-09" db="EMBL/GenBank/DDBJ databases">
        <title>Sorangium comparison.</title>
        <authorList>
            <person name="Zaburannyi N."/>
            <person name="Bunk B."/>
            <person name="Overmann J."/>
            <person name="Mueller R."/>
        </authorList>
    </citation>
    <scope>NUCLEOTIDE SEQUENCE [LARGE SCALE GENOMIC DNA]</scope>
    <source>
        <strain evidence="5 6">So ce26</strain>
    </source>
</reference>
<dbReference type="Pfam" id="PF20148">
    <property type="entry name" value="DUF6531"/>
    <property type="match status" value="1"/>
</dbReference>
<dbReference type="InterPro" id="IPR031325">
    <property type="entry name" value="RHS_repeat"/>
</dbReference>
<dbReference type="InterPro" id="IPR050708">
    <property type="entry name" value="T6SS_VgrG/RHS"/>
</dbReference>
<dbReference type="EMBL" id="CP012673">
    <property type="protein sequence ID" value="AUX43964.1"/>
    <property type="molecule type" value="Genomic_DNA"/>
</dbReference>
<evidence type="ECO:0000256" key="2">
    <source>
        <dbReference type="SAM" id="MobiDB-lite"/>
    </source>
</evidence>
<dbReference type="Pfam" id="PF14431">
    <property type="entry name" value="YwqJ-deaminase"/>
    <property type="match status" value="1"/>
</dbReference>
<dbReference type="InterPro" id="IPR056823">
    <property type="entry name" value="TEN-like_YD-shell"/>
</dbReference>
<evidence type="ECO:0000259" key="3">
    <source>
        <dbReference type="Pfam" id="PF20148"/>
    </source>
</evidence>
<dbReference type="NCBIfam" id="TIGR03696">
    <property type="entry name" value="Rhs_assc_core"/>
    <property type="match status" value="1"/>
</dbReference>
<dbReference type="NCBIfam" id="TIGR01643">
    <property type="entry name" value="YD_repeat_2x"/>
    <property type="match status" value="6"/>
</dbReference>
<dbReference type="SUPFAM" id="SSF63829">
    <property type="entry name" value="Calcium-dependent phosphotriesterase"/>
    <property type="match status" value="1"/>
</dbReference>
<feature type="region of interest" description="Disordered" evidence="2">
    <location>
        <begin position="1262"/>
        <end position="1306"/>
    </location>
</feature>
<feature type="compositionally biased region" description="Polar residues" evidence="2">
    <location>
        <begin position="1273"/>
        <end position="1285"/>
    </location>
</feature>
<dbReference type="OrthoDB" id="9757552at2"/>
<dbReference type="Pfam" id="PF25023">
    <property type="entry name" value="TEN_YD-shell"/>
    <property type="match status" value="2"/>
</dbReference>
<dbReference type="Pfam" id="PF05593">
    <property type="entry name" value="RHS_repeat"/>
    <property type="match status" value="1"/>
</dbReference>
<protein>
    <submittedName>
        <fullName evidence="5">Uncharacterized protein</fullName>
    </submittedName>
</protein>
<evidence type="ECO:0000256" key="1">
    <source>
        <dbReference type="ARBA" id="ARBA00022737"/>
    </source>
</evidence>
<dbReference type="PANTHER" id="PTHR32305">
    <property type="match status" value="1"/>
</dbReference>
<dbReference type="Proteomes" id="UP000238348">
    <property type="component" value="Chromosome"/>
</dbReference>
<dbReference type="RefSeq" id="WP_104982559.1">
    <property type="nucleotide sequence ID" value="NZ_CP012673.1"/>
</dbReference>
<accession>A0A2L0EXC2</accession>
<name>A0A2L0EXC2_SORCE</name>
<dbReference type="InterPro" id="IPR045351">
    <property type="entry name" value="DUF6531"/>
</dbReference>
<feature type="domain" description="Teneurin-like YD-shell" evidence="4">
    <location>
        <begin position="418"/>
        <end position="576"/>
    </location>
</feature>
<keyword evidence="1" id="KW-0677">Repeat</keyword>
<feature type="domain" description="DUF6531" evidence="3">
    <location>
        <begin position="87"/>
        <end position="157"/>
    </location>
</feature>
<proteinExistence type="predicted"/>
<evidence type="ECO:0000259" key="4">
    <source>
        <dbReference type="Pfam" id="PF25023"/>
    </source>
</evidence>